<comment type="subcellular location">
    <subcellularLocation>
        <location evidence="1">Nucleus</location>
    </subcellularLocation>
</comment>
<feature type="compositionally biased region" description="Polar residues" evidence="8">
    <location>
        <begin position="109"/>
        <end position="119"/>
    </location>
</feature>
<dbReference type="InterPro" id="IPR052202">
    <property type="entry name" value="Yeast_MetPath_Reg"/>
</dbReference>
<feature type="compositionally biased region" description="Basic and acidic residues" evidence="8">
    <location>
        <begin position="170"/>
        <end position="180"/>
    </location>
</feature>
<keyword evidence="11" id="KW-1185">Reference proteome</keyword>
<dbReference type="InterPro" id="IPR036864">
    <property type="entry name" value="Zn2-C6_fun-type_DNA-bd_sf"/>
</dbReference>
<dbReference type="Pfam" id="PF04082">
    <property type="entry name" value="Fungal_trans"/>
    <property type="match status" value="1"/>
</dbReference>
<dbReference type="GO" id="GO:0000981">
    <property type="term" value="F:DNA-binding transcription factor activity, RNA polymerase II-specific"/>
    <property type="evidence" value="ECO:0007669"/>
    <property type="project" value="InterPro"/>
</dbReference>
<keyword evidence="6" id="KW-0804">Transcription</keyword>
<dbReference type="EMBL" id="JAODAN010000002">
    <property type="protein sequence ID" value="KAK1926842.1"/>
    <property type="molecule type" value="Genomic_DNA"/>
</dbReference>
<dbReference type="PROSITE" id="PS50048">
    <property type="entry name" value="ZN2_CY6_FUNGAL_2"/>
    <property type="match status" value="1"/>
</dbReference>
<evidence type="ECO:0000259" key="9">
    <source>
        <dbReference type="PROSITE" id="PS50048"/>
    </source>
</evidence>
<dbReference type="GO" id="GO:0043565">
    <property type="term" value="F:sequence-specific DNA binding"/>
    <property type="evidence" value="ECO:0007669"/>
    <property type="project" value="TreeGrafter"/>
</dbReference>
<dbReference type="CDD" id="cd12148">
    <property type="entry name" value="fungal_TF_MHR"/>
    <property type="match status" value="1"/>
</dbReference>
<sequence>MSNYPIPTLSSIDPGLEANQDGSSIQIAPELMGEQGMPPSADPSAQQPSQHEQQQQQQEQQQQQQQQQPPSQRRSPNPDAASLNGPDAPSDGYPGFASSNARGGDDEGVNTSSWENTEYSVGANDKGLPPWANADYAYQTDPSSTIANVGTTLAAEENKDPNAPPAAQTDHGDTDADGPKPKKRPRPSKPRQSKIDKEPLVDINDMIFENAEQDIKAGPVFVHSPPGTAQACIRCHRIKRKCDQARPRCQGCAKADVACVYELSPATSLWLNTLKGDNAVLSNQIASAHDRIAQLEALVSTLERGGNQPTYPGIDDNYDRQFDEIAGGPSGVPDFSALARTILAGRSDTLPSLAAATTPHPPFDVAMSSIQNFFDTFDASYPFLDQRQVTKDAELIYSRYNDPEYLASGEEDDAAKGKEFILFLLISLGVSENGKADKVSAKSYKDRALVGLSAAIAKEDLLCVQALTLLAIHSFVLPSDTSALQILGYANQVAISLNLHRKVEDASTPAEEVERRKRIWWSLYNLDRLVAATLHRPVVFNDADIDVEKPALLSDTPERSDIALVNHIIQLRQLTGEISTSVLAPSIPQAALPEADRAGFLSGIQTRLDAWYADAVQSGPNDWLKLLYHQALSQLYLPTPLYPEPTPATLTKLYASTTTVIDLYAGGIQGAFDVVLNAQAQLNAAVALLYVLAAIDARTDVVPNHWDGQLTRRMGQVQTLYRGVEPAVSGGRAKDAYETIRGVLGERYGTDERSAIEAVTLDLTQIEGSIEAGSRGDERVEKAVKGLWYASSV</sequence>
<dbReference type="SMART" id="SM00066">
    <property type="entry name" value="GAL4"/>
    <property type="match status" value="1"/>
</dbReference>
<keyword evidence="7" id="KW-0539">Nucleus</keyword>
<dbReference type="InterPro" id="IPR007219">
    <property type="entry name" value="XnlR_reg_dom"/>
</dbReference>
<keyword evidence="5" id="KW-0238">DNA-binding</keyword>
<dbReference type="GO" id="GO:0045944">
    <property type="term" value="P:positive regulation of transcription by RNA polymerase II"/>
    <property type="evidence" value="ECO:0007669"/>
    <property type="project" value="TreeGrafter"/>
</dbReference>
<name>A0AAD9L8T0_PAPLA</name>
<feature type="compositionally biased region" description="Polar residues" evidence="8">
    <location>
        <begin position="1"/>
        <end position="11"/>
    </location>
</feature>
<dbReference type="GO" id="GO:0005634">
    <property type="term" value="C:nucleus"/>
    <property type="evidence" value="ECO:0007669"/>
    <property type="project" value="UniProtKB-SubCell"/>
</dbReference>
<dbReference type="InterPro" id="IPR001138">
    <property type="entry name" value="Zn2Cys6_DnaBD"/>
</dbReference>
<dbReference type="GO" id="GO:0006351">
    <property type="term" value="P:DNA-templated transcription"/>
    <property type="evidence" value="ECO:0007669"/>
    <property type="project" value="InterPro"/>
</dbReference>
<evidence type="ECO:0000256" key="2">
    <source>
        <dbReference type="ARBA" id="ARBA00022723"/>
    </source>
</evidence>
<accession>A0AAD9L8T0</accession>
<evidence type="ECO:0000256" key="5">
    <source>
        <dbReference type="ARBA" id="ARBA00023125"/>
    </source>
</evidence>
<feature type="region of interest" description="Disordered" evidence="8">
    <location>
        <begin position="156"/>
        <end position="200"/>
    </location>
</feature>
<evidence type="ECO:0000256" key="3">
    <source>
        <dbReference type="ARBA" id="ARBA00022833"/>
    </source>
</evidence>
<proteinExistence type="predicted"/>
<feature type="compositionally biased region" description="Low complexity" evidence="8">
    <location>
        <begin position="38"/>
        <end position="72"/>
    </location>
</feature>
<dbReference type="Proteomes" id="UP001182556">
    <property type="component" value="Unassembled WGS sequence"/>
</dbReference>
<dbReference type="PROSITE" id="PS00463">
    <property type="entry name" value="ZN2_CY6_FUNGAL_1"/>
    <property type="match status" value="1"/>
</dbReference>
<dbReference type="PANTHER" id="PTHR47782">
    <property type="entry name" value="ZN(II)2CYS6 TRANSCRIPTION FACTOR (EUROFUNG)-RELATED"/>
    <property type="match status" value="1"/>
</dbReference>
<comment type="caution">
    <text evidence="10">The sequence shown here is derived from an EMBL/GenBank/DDBJ whole genome shotgun (WGS) entry which is preliminary data.</text>
</comment>
<evidence type="ECO:0000256" key="7">
    <source>
        <dbReference type="ARBA" id="ARBA00023242"/>
    </source>
</evidence>
<feature type="domain" description="Zn(2)-C6 fungal-type" evidence="9">
    <location>
        <begin position="231"/>
        <end position="261"/>
    </location>
</feature>
<evidence type="ECO:0000256" key="4">
    <source>
        <dbReference type="ARBA" id="ARBA00023015"/>
    </source>
</evidence>
<keyword evidence="3" id="KW-0862">Zinc</keyword>
<dbReference type="GO" id="GO:0008270">
    <property type="term" value="F:zinc ion binding"/>
    <property type="evidence" value="ECO:0007669"/>
    <property type="project" value="InterPro"/>
</dbReference>
<organism evidence="10 11">
    <name type="scientific">Papiliotrema laurentii</name>
    <name type="common">Cryptococcus laurentii</name>
    <dbReference type="NCBI Taxonomy" id="5418"/>
    <lineage>
        <taxon>Eukaryota</taxon>
        <taxon>Fungi</taxon>
        <taxon>Dikarya</taxon>
        <taxon>Basidiomycota</taxon>
        <taxon>Agaricomycotina</taxon>
        <taxon>Tremellomycetes</taxon>
        <taxon>Tremellales</taxon>
        <taxon>Rhynchogastremaceae</taxon>
        <taxon>Papiliotrema</taxon>
    </lineage>
</organism>
<feature type="compositionally biased region" description="Basic residues" evidence="8">
    <location>
        <begin position="181"/>
        <end position="192"/>
    </location>
</feature>
<reference evidence="10" key="1">
    <citation type="submission" date="2023-02" db="EMBL/GenBank/DDBJ databases">
        <title>Identification and recombinant expression of a fungal hydrolase from Papiliotrema laurentii that hydrolyzes apple cutin and clears colloidal polyester polyurethane.</title>
        <authorList>
            <consortium name="DOE Joint Genome Institute"/>
            <person name="Roman V.A."/>
            <person name="Bojanowski C."/>
            <person name="Crable B.R."/>
            <person name="Wagner D.N."/>
            <person name="Hung C.S."/>
            <person name="Nadeau L.J."/>
            <person name="Schratz L."/>
            <person name="Haridas S."/>
            <person name="Pangilinan J."/>
            <person name="Lipzen A."/>
            <person name="Na H."/>
            <person name="Yan M."/>
            <person name="Ng V."/>
            <person name="Grigoriev I.V."/>
            <person name="Spatafora J.W."/>
            <person name="Barlow D."/>
            <person name="Biffinger J."/>
            <person name="Kelley-Loughnane N."/>
            <person name="Varaljay V.A."/>
            <person name="Crookes-Goodson W.J."/>
        </authorList>
    </citation>
    <scope>NUCLEOTIDE SEQUENCE</scope>
    <source>
        <strain evidence="10">5307AH</strain>
    </source>
</reference>
<evidence type="ECO:0000313" key="10">
    <source>
        <dbReference type="EMBL" id="KAK1926842.1"/>
    </source>
</evidence>
<keyword evidence="4" id="KW-0805">Transcription regulation</keyword>
<keyword evidence="2" id="KW-0479">Metal-binding</keyword>
<evidence type="ECO:0000256" key="8">
    <source>
        <dbReference type="SAM" id="MobiDB-lite"/>
    </source>
</evidence>
<feature type="region of interest" description="Disordered" evidence="8">
    <location>
        <begin position="1"/>
        <end position="136"/>
    </location>
</feature>
<gene>
    <name evidence="10" type="ORF">DB88DRAFT_184395</name>
</gene>
<evidence type="ECO:0000256" key="6">
    <source>
        <dbReference type="ARBA" id="ARBA00023163"/>
    </source>
</evidence>
<dbReference type="Pfam" id="PF00172">
    <property type="entry name" value="Zn_clus"/>
    <property type="match status" value="1"/>
</dbReference>
<evidence type="ECO:0000313" key="11">
    <source>
        <dbReference type="Proteomes" id="UP001182556"/>
    </source>
</evidence>
<dbReference type="SMART" id="SM00906">
    <property type="entry name" value="Fungal_trans"/>
    <property type="match status" value="1"/>
</dbReference>
<dbReference type="SUPFAM" id="SSF57701">
    <property type="entry name" value="Zn2/Cys6 DNA-binding domain"/>
    <property type="match status" value="1"/>
</dbReference>
<dbReference type="Gene3D" id="4.10.240.10">
    <property type="entry name" value="Zn(2)-C6 fungal-type DNA-binding domain"/>
    <property type="match status" value="1"/>
</dbReference>
<dbReference type="PANTHER" id="PTHR47782:SF12">
    <property type="entry name" value="ZN(II)2CYS6 TRANSCRIPTION FACTOR (EUROFUNG)"/>
    <property type="match status" value="1"/>
</dbReference>
<dbReference type="AlphaFoldDB" id="A0AAD9L8T0"/>
<evidence type="ECO:0000256" key="1">
    <source>
        <dbReference type="ARBA" id="ARBA00004123"/>
    </source>
</evidence>
<protein>
    <submittedName>
        <fullName evidence="10">Fungal-specific transcription factor domain-containing protein</fullName>
    </submittedName>
</protein>
<dbReference type="CDD" id="cd00067">
    <property type="entry name" value="GAL4"/>
    <property type="match status" value="1"/>
</dbReference>